<name>A0A4R4D3E7_9PROT</name>
<dbReference type="PANTHER" id="PTHR30386:SF26">
    <property type="entry name" value="TRANSPORT PROTEIN COMB"/>
    <property type="match status" value="1"/>
</dbReference>
<keyword evidence="10" id="KW-0175">Coiled coil</keyword>
<comment type="caution">
    <text evidence="12">The sequence shown here is derived from an EMBL/GenBank/DDBJ whole genome shotgun (WGS) entry which is preliminary data.</text>
</comment>
<proteinExistence type="inferred from homology"/>
<dbReference type="PRINTS" id="PR01490">
    <property type="entry name" value="RTXTOXIND"/>
</dbReference>
<keyword evidence="4 9" id="KW-1003">Cell membrane</keyword>
<comment type="subcellular location">
    <subcellularLocation>
        <location evidence="1 9">Cell inner membrane</location>
        <topology evidence="1 9">Single-pass membrane protein</topology>
    </subcellularLocation>
</comment>
<dbReference type="EMBL" id="SKBM01000034">
    <property type="protein sequence ID" value="TCZ54219.1"/>
    <property type="molecule type" value="Genomic_DNA"/>
</dbReference>
<evidence type="ECO:0000256" key="3">
    <source>
        <dbReference type="ARBA" id="ARBA00022448"/>
    </source>
</evidence>
<evidence type="ECO:0000256" key="10">
    <source>
        <dbReference type="SAM" id="Coils"/>
    </source>
</evidence>
<evidence type="ECO:0000256" key="5">
    <source>
        <dbReference type="ARBA" id="ARBA00022519"/>
    </source>
</evidence>
<dbReference type="Pfam" id="PF26002">
    <property type="entry name" value="Beta-barrel_AprE"/>
    <property type="match status" value="1"/>
</dbReference>
<evidence type="ECO:0000256" key="7">
    <source>
        <dbReference type="ARBA" id="ARBA00022989"/>
    </source>
</evidence>
<dbReference type="GO" id="GO:0005886">
    <property type="term" value="C:plasma membrane"/>
    <property type="evidence" value="ECO:0007669"/>
    <property type="project" value="UniProtKB-SubCell"/>
</dbReference>
<dbReference type="AlphaFoldDB" id="A0A4R4D3E7"/>
<dbReference type="Gene3D" id="2.40.30.170">
    <property type="match status" value="1"/>
</dbReference>
<sequence>MNEAAEQALLEFESPTAALVALPAGGIARRVAWVLGAGVLLATAALGLIRVDRVVAATGTTVSAAGTLVVQPLETTILRSIEVRDGQRVRAGEVLARLDPTFAAARLASEAAQATELEAEVARLTAEVEGRRFAAPAGAEATLARQAVLAGERAAQREATLRRFEAEEAALLRQAESAESDIGRITQRLGIAREVEGKRRELYRAQVGSALNLLSASDARIQFETQLADTRGELARLRRQIEAKQREREAWERGWAAQASADLARAATKLAQVRETLRSDALRSSVTELRAERDAVVLSIARVSPGSVVTTGTELLSLVPEDAPVEIAAELPGGDEAFVQPGQAVVLKFDSLPFTVFGTAQGRVIAVSPSSYLARFDQDRAARLPSGGDPAAPYFKLRVLLGDTTGLHGLPAGFRILPGMPVTADVKVGRQSVLQYLLGHALGPVEEGFRDPT</sequence>
<comment type="similarity">
    <text evidence="2 9">Belongs to the membrane fusion protein (MFP) (TC 8.A.1) family.</text>
</comment>
<dbReference type="InterPro" id="IPR010129">
    <property type="entry name" value="T1SS_HlyD"/>
</dbReference>
<accession>A0A4R4D3E7</accession>
<keyword evidence="6" id="KW-0812">Transmembrane</keyword>
<evidence type="ECO:0000256" key="8">
    <source>
        <dbReference type="ARBA" id="ARBA00023136"/>
    </source>
</evidence>
<evidence type="ECO:0000256" key="6">
    <source>
        <dbReference type="ARBA" id="ARBA00022692"/>
    </source>
</evidence>
<protein>
    <recommendedName>
        <fullName evidence="9">Membrane fusion protein (MFP) family protein</fullName>
    </recommendedName>
</protein>
<gene>
    <name evidence="12" type="ORF">EXY23_23575</name>
</gene>
<feature type="domain" description="AprE-like beta-barrel" evidence="11">
    <location>
        <begin position="327"/>
        <end position="429"/>
    </location>
</feature>
<keyword evidence="5 9" id="KW-0997">Cell inner membrane</keyword>
<keyword evidence="8" id="KW-0472">Membrane</keyword>
<evidence type="ECO:0000313" key="12">
    <source>
        <dbReference type="EMBL" id="TCZ54219.1"/>
    </source>
</evidence>
<keyword evidence="3 9" id="KW-0813">Transport</keyword>
<dbReference type="NCBIfam" id="TIGR01843">
    <property type="entry name" value="type_I_hlyD"/>
    <property type="match status" value="1"/>
</dbReference>
<evidence type="ECO:0000256" key="1">
    <source>
        <dbReference type="ARBA" id="ARBA00004377"/>
    </source>
</evidence>
<evidence type="ECO:0000256" key="4">
    <source>
        <dbReference type="ARBA" id="ARBA00022475"/>
    </source>
</evidence>
<organism evidence="12 13">
    <name type="scientific">Roseicella aquatilis</name>
    <dbReference type="NCBI Taxonomy" id="2527868"/>
    <lineage>
        <taxon>Bacteria</taxon>
        <taxon>Pseudomonadati</taxon>
        <taxon>Pseudomonadota</taxon>
        <taxon>Alphaproteobacteria</taxon>
        <taxon>Acetobacterales</taxon>
        <taxon>Roseomonadaceae</taxon>
        <taxon>Roseicella</taxon>
    </lineage>
</organism>
<dbReference type="OrthoDB" id="9810980at2"/>
<dbReference type="Proteomes" id="UP000295023">
    <property type="component" value="Unassembled WGS sequence"/>
</dbReference>
<keyword evidence="7" id="KW-1133">Transmembrane helix</keyword>
<reference evidence="12 13" key="1">
    <citation type="submission" date="2019-03" db="EMBL/GenBank/DDBJ databases">
        <title>Paracraurococcus aquatilis NE82 genome sequence.</title>
        <authorList>
            <person name="Zhao Y."/>
            <person name="Du Z."/>
        </authorList>
    </citation>
    <scope>NUCLEOTIDE SEQUENCE [LARGE SCALE GENOMIC DNA]</scope>
    <source>
        <strain evidence="12 13">NE82</strain>
    </source>
</reference>
<evidence type="ECO:0000256" key="2">
    <source>
        <dbReference type="ARBA" id="ARBA00009477"/>
    </source>
</evidence>
<dbReference type="GO" id="GO:0015031">
    <property type="term" value="P:protein transport"/>
    <property type="evidence" value="ECO:0007669"/>
    <property type="project" value="InterPro"/>
</dbReference>
<dbReference type="InterPro" id="IPR058982">
    <property type="entry name" value="Beta-barrel_AprE"/>
</dbReference>
<dbReference type="RefSeq" id="WP_132295718.1">
    <property type="nucleotide sequence ID" value="NZ_SKBM01000034.1"/>
</dbReference>
<keyword evidence="13" id="KW-1185">Reference proteome</keyword>
<feature type="coiled-coil region" evidence="10">
    <location>
        <begin position="220"/>
        <end position="276"/>
    </location>
</feature>
<dbReference type="InterPro" id="IPR050739">
    <property type="entry name" value="MFP"/>
</dbReference>
<evidence type="ECO:0000313" key="13">
    <source>
        <dbReference type="Proteomes" id="UP000295023"/>
    </source>
</evidence>
<evidence type="ECO:0000256" key="9">
    <source>
        <dbReference type="RuleBase" id="RU365093"/>
    </source>
</evidence>
<dbReference type="Gene3D" id="2.40.50.100">
    <property type="match status" value="1"/>
</dbReference>
<dbReference type="Gene3D" id="1.10.287.470">
    <property type="entry name" value="Helix hairpin bin"/>
    <property type="match status" value="1"/>
</dbReference>
<dbReference type="PANTHER" id="PTHR30386">
    <property type="entry name" value="MEMBRANE FUSION SUBUNIT OF EMRAB-TOLC MULTIDRUG EFFLUX PUMP"/>
    <property type="match status" value="1"/>
</dbReference>
<evidence type="ECO:0000259" key="11">
    <source>
        <dbReference type="Pfam" id="PF26002"/>
    </source>
</evidence>